<accession>A0A549TGZ7</accession>
<keyword evidence="3" id="KW-1185">Reference proteome</keyword>
<feature type="transmembrane region" description="Helical" evidence="1">
    <location>
        <begin position="177"/>
        <end position="194"/>
    </location>
</feature>
<dbReference type="Proteomes" id="UP000316801">
    <property type="component" value="Unassembled WGS sequence"/>
</dbReference>
<evidence type="ECO:0000256" key="1">
    <source>
        <dbReference type="SAM" id="Phobius"/>
    </source>
</evidence>
<feature type="transmembrane region" description="Helical" evidence="1">
    <location>
        <begin position="141"/>
        <end position="165"/>
    </location>
</feature>
<dbReference type="EMBL" id="VJMG01000007">
    <property type="protein sequence ID" value="TRL42141.1"/>
    <property type="molecule type" value="Genomic_DNA"/>
</dbReference>
<protein>
    <recommendedName>
        <fullName evidence="4">Yip1 domain-containing protein</fullName>
    </recommendedName>
</protein>
<feature type="transmembrane region" description="Helical" evidence="1">
    <location>
        <begin position="41"/>
        <end position="59"/>
    </location>
</feature>
<evidence type="ECO:0008006" key="4">
    <source>
        <dbReference type="Google" id="ProtNLM"/>
    </source>
</evidence>
<dbReference type="RefSeq" id="WP_142880782.1">
    <property type="nucleotide sequence ID" value="NZ_VJMG01000007.1"/>
</dbReference>
<organism evidence="2 3">
    <name type="scientific">Rhizobium straminoryzae</name>
    <dbReference type="NCBI Taxonomy" id="1387186"/>
    <lineage>
        <taxon>Bacteria</taxon>
        <taxon>Pseudomonadati</taxon>
        <taxon>Pseudomonadota</taxon>
        <taxon>Alphaproteobacteria</taxon>
        <taxon>Hyphomicrobiales</taxon>
        <taxon>Rhizobiaceae</taxon>
        <taxon>Rhizobium/Agrobacterium group</taxon>
        <taxon>Rhizobium</taxon>
    </lineage>
</organism>
<keyword evidence="1" id="KW-1133">Transmembrane helix</keyword>
<dbReference type="AlphaFoldDB" id="A0A549TGZ7"/>
<keyword evidence="1" id="KW-0472">Membrane</keyword>
<feature type="transmembrane region" description="Helical" evidence="1">
    <location>
        <begin position="79"/>
        <end position="102"/>
    </location>
</feature>
<sequence>MRPAEEIRHHLGGLVLLARGDARGLSHFDISDEGVIRSFRAILYCLPALLLSAILWRIGFLQVVPDGGRGHLVFVYQVLAVNLACWGMALLSVALASLLLGLRPLARPLIVMVNWGGVAVVHGGYLLLLPLLLLIGGGTVWLWLARLAVLALAVTLLLSMLWPIAHTVIGGPRWRRSLIVSVVVLLPLWIAQTLETSMGLHIPYG</sequence>
<proteinExistence type="predicted"/>
<comment type="caution">
    <text evidence="2">The sequence shown here is derived from an EMBL/GenBank/DDBJ whole genome shotgun (WGS) entry which is preliminary data.</text>
</comment>
<reference evidence="2 3" key="1">
    <citation type="submission" date="2019-07" db="EMBL/GenBank/DDBJ databases">
        <title>Ln-dependent methylotrophs.</title>
        <authorList>
            <person name="Tani A."/>
        </authorList>
    </citation>
    <scope>NUCLEOTIDE SEQUENCE [LARGE SCALE GENOMIC DNA]</scope>
    <source>
        <strain evidence="2 3">SM12</strain>
    </source>
</reference>
<keyword evidence="1" id="KW-0812">Transmembrane</keyword>
<gene>
    <name evidence="2" type="ORF">FNA46_02590</name>
</gene>
<name>A0A549TGZ7_9HYPH</name>
<evidence type="ECO:0000313" key="2">
    <source>
        <dbReference type="EMBL" id="TRL42141.1"/>
    </source>
</evidence>
<feature type="transmembrane region" description="Helical" evidence="1">
    <location>
        <begin position="109"/>
        <end position="135"/>
    </location>
</feature>
<evidence type="ECO:0000313" key="3">
    <source>
        <dbReference type="Proteomes" id="UP000316801"/>
    </source>
</evidence>